<dbReference type="EMBL" id="MFZI01000041">
    <property type="protein sequence ID" value="OGK19989.1"/>
    <property type="molecule type" value="Genomic_DNA"/>
</dbReference>
<organism evidence="3 4">
    <name type="scientific">Candidatus Roizmanbacteria bacterium RIFCSPHIGHO2_01_FULL_39_8</name>
    <dbReference type="NCBI Taxonomy" id="1802033"/>
    <lineage>
        <taxon>Bacteria</taxon>
        <taxon>Candidatus Roizmaniibacteriota</taxon>
    </lineage>
</organism>
<evidence type="ECO:0000256" key="1">
    <source>
        <dbReference type="ARBA" id="ARBA00022679"/>
    </source>
</evidence>
<dbReference type="Proteomes" id="UP000177026">
    <property type="component" value="Unassembled WGS sequence"/>
</dbReference>
<name>A0A1F7GM47_9BACT</name>
<reference evidence="3 4" key="1">
    <citation type="journal article" date="2016" name="Nat. Commun.">
        <title>Thousands of microbial genomes shed light on interconnected biogeochemical processes in an aquifer system.</title>
        <authorList>
            <person name="Anantharaman K."/>
            <person name="Brown C.T."/>
            <person name="Hug L.A."/>
            <person name="Sharon I."/>
            <person name="Castelle C.J."/>
            <person name="Probst A.J."/>
            <person name="Thomas B.C."/>
            <person name="Singh A."/>
            <person name="Wilkins M.J."/>
            <person name="Karaoz U."/>
            <person name="Brodie E.L."/>
            <person name="Williams K.H."/>
            <person name="Hubbard S.S."/>
            <person name="Banfield J.F."/>
        </authorList>
    </citation>
    <scope>NUCLEOTIDE SEQUENCE [LARGE SCALE GENOMIC DNA]</scope>
</reference>
<sequence>MNESILAFMNAYTRGKSGADMCFIEIFKRLKCKNVSIVTSQLGKQLVQKNGLSAKYYITSREKTFQSVIQTYVRRIFSGIIFSLKSPPPNIVYATSDALPDVLPTLIMKLRNKKVEWVQKIFHLIPKERKLSFYSQKLSFFFIRRFADVIIVDNDFLLKELENQKFPTDKIKVNYLGIDVGYFDSVSKTKRTFDAVFMGRLHKSKGIFDLVAIWKNILINLPNAKLAIIGTGEKKIVTELKDLIVKNGLKKNITMFGYLEDNHAYSLIKSSQVFVYPSYEEGFGMVIGEVMACKIPVIAYDLPAYTYTFKKAIQTVPLGNTHLFSRALLELLVSNEERERLTQKGYTLAKKYTWKSTVERERKYLW</sequence>
<dbReference type="SUPFAM" id="SSF53756">
    <property type="entry name" value="UDP-Glycosyltransferase/glycogen phosphorylase"/>
    <property type="match status" value="1"/>
</dbReference>
<accession>A0A1F7GM47</accession>
<evidence type="ECO:0000259" key="2">
    <source>
        <dbReference type="Pfam" id="PF00534"/>
    </source>
</evidence>
<comment type="caution">
    <text evidence="3">The sequence shown here is derived from an EMBL/GenBank/DDBJ whole genome shotgun (WGS) entry which is preliminary data.</text>
</comment>
<dbReference type="AlphaFoldDB" id="A0A1F7GM47"/>
<dbReference type="GO" id="GO:0016757">
    <property type="term" value="F:glycosyltransferase activity"/>
    <property type="evidence" value="ECO:0007669"/>
    <property type="project" value="InterPro"/>
</dbReference>
<evidence type="ECO:0000313" key="4">
    <source>
        <dbReference type="Proteomes" id="UP000177026"/>
    </source>
</evidence>
<dbReference type="CDD" id="cd03801">
    <property type="entry name" value="GT4_PimA-like"/>
    <property type="match status" value="1"/>
</dbReference>
<protein>
    <recommendedName>
        <fullName evidence="2">Glycosyl transferase family 1 domain-containing protein</fullName>
    </recommendedName>
</protein>
<gene>
    <name evidence="3" type="ORF">A2866_06275</name>
</gene>
<dbReference type="GO" id="GO:0009103">
    <property type="term" value="P:lipopolysaccharide biosynthetic process"/>
    <property type="evidence" value="ECO:0007669"/>
    <property type="project" value="TreeGrafter"/>
</dbReference>
<dbReference type="PANTHER" id="PTHR46401">
    <property type="entry name" value="GLYCOSYLTRANSFERASE WBBK-RELATED"/>
    <property type="match status" value="1"/>
</dbReference>
<dbReference type="Pfam" id="PF00534">
    <property type="entry name" value="Glycos_transf_1"/>
    <property type="match status" value="1"/>
</dbReference>
<feature type="domain" description="Glycosyl transferase family 1" evidence="2">
    <location>
        <begin position="189"/>
        <end position="346"/>
    </location>
</feature>
<keyword evidence="1" id="KW-0808">Transferase</keyword>
<dbReference type="PANTHER" id="PTHR46401:SF2">
    <property type="entry name" value="GLYCOSYLTRANSFERASE WBBK-RELATED"/>
    <property type="match status" value="1"/>
</dbReference>
<evidence type="ECO:0000313" key="3">
    <source>
        <dbReference type="EMBL" id="OGK19989.1"/>
    </source>
</evidence>
<proteinExistence type="predicted"/>
<dbReference type="InterPro" id="IPR001296">
    <property type="entry name" value="Glyco_trans_1"/>
</dbReference>
<dbReference type="Gene3D" id="3.40.50.2000">
    <property type="entry name" value="Glycogen Phosphorylase B"/>
    <property type="match status" value="2"/>
</dbReference>